<dbReference type="Proteomes" id="UP001152799">
    <property type="component" value="Chromosome 3"/>
</dbReference>
<keyword evidence="3" id="KW-1185">Reference proteome</keyword>
<dbReference type="AlphaFoldDB" id="A0A9N9MMR3"/>
<evidence type="ECO:0000256" key="1">
    <source>
        <dbReference type="SAM" id="Phobius"/>
    </source>
</evidence>
<dbReference type="EMBL" id="OU892279">
    <property type="protein sequence ID" value="CAG9766269.1"/>
    <property type="molecule type" value="Genomic_DNA"/>
</dbReference>
<accession>A0A9N9MMR3</accession>
<feature type="transmembrane region" description="Helical" evidence="1">
    <location>
        <begin position="47"/>
        <end position="65"/>
    </location>
</feature>
<evidence type="ECO:0000313" key="3">
    <source>
        <dbReference type="Proteomes" id="UP001152799"/>
    </source>
</evidence>
<keyword evidence="1" id="KW-0472">Membrane</keyword>
<protein>
    <recommendedName>
        <fullName evidence="4">DUF4536 domain-containing protein</fullName>
    </recommendedName>
</protein>
<proteinExistence type="predicted"/>
<evidence type="ECO:0000313" key="2">
    <source>
        <dbReference type="EMBL" id="CAG9766269.1"/>
    </source>
</evidence>
<name>A0A9N9MMR3_9CUCU</name>
<feature type="transmembrane region" description="Helical" evidence="1">
    <location>
        <begin position="21"/>
        <end position="41"/>
    </location>
</feature>
<keyword evidence="1" id="KW-0812">Transmembrane</keyword>
<organism evidence="2 3">
    <name type="scientific">Ceutorhynchus assimilis</name>
    <name type="common">cabbage seed weevil</name>
    <dbReference type="NCBI Taxonomy" id="467358"/>
    <lineage>
        <taxon>Eukaryota</taxon>
        <taxon>Metazoa</taxon>
        <taxon>Ecdysozoa</taxon>
        <taxon>Arthropoda</taxon>
        <taxon>Hexapoda</taxon>
        <taxon>Insecta</taxon>
        <taxon>Pterygota</taxon>
        <taxon>Neoptera</taxon>
        <taxon>Endopterygota</taxon>
        <taxon>Coleoptera</taxon>
        <taxon>Polyphaga</taxon>
        <taxon>Cucujiformia</taxon>
        <taxon>Curculionidae</taxon>
        <taxon>Ceutorhynchinae</taxon>
        <taxon>Ceutorhynchus</taxon>
    </lineage>
</organism>
<keyword evidence="1" id="KW-1133">Transmembrane helix</keyword>
<gene>
    <name evidence="2" type="ORF">CEUTPL_LOCUS6856</name>
</gene>
<sequence>MENSEKHMKNNVKKSCLSCKIIAILCFPSIGIYLIHTAKTYKPRARIFTTALGTGAILLGISEIFDKNPMRESTT</sequence>
<reference evidence="2" key="1">
    <citation type="submission" date="2022-01" db="EMBL/GenBank/DDBJ databases">
        <authorList>
            <person name="King R."/>
        </authorList>
    </citation>
    <scope>NUCLEOTIDE SEQUENCE</scope>
</reference>
<evidence type="ECO:0008006" key="4">
    <source>
        <dbReference type="Google" id="ProtNLM"/>
    </source>
</evidence>